<dbReference type="Gene3D" id="3.90.280.10">
    <property type="entry name" value="PEBP-like"/>
    <property type="match status" value="1"/>
</dbReference>
<dbReference type="InterPro" id="IPR036610">
    <property type="entry name" value="PEBP-like_sf"/>
</dbReference>
<name>A0A2A6C8I1_PRIPA</name>
<proteinExistence type="predicted"/>
<dbReference type="OrthoDB" id="2506647at2759"/>
<accession>A0A2A6C8I1</accession>
<evidence type="ECO:0000313" key="1">
    <source>
        <dbReference type="EnsemblMetazoa" id="PPA24083.1"/>
    </source>
</evidence>
<dbReference type="CDD" id="cd00866">
    <property type="entry name" value="PEBP_euk"/>
    <property type="match status" value="1"/>
</dbReference>
<dbReference type="InterPro" id="IPR035810">
    <property type="entry name" value="PEBP_euk"/>
</dbReference>
<dbReference type="AlphaFoldDB" id="A0A2A6C8I1"/>
<organism evidence="1 2">
    <name type="scientific">Pristionchus pacificus</name>
    <name type="common">Parasitic nematode worm</name>
    <dbReference type="NCBI Taxonomy" id="54126"/>
    <lineage>
        <taxon>Eukaryota</taxon>
        <taxon>Metazoa</taxon>
        <taxon>Ecdysozoa</taxon>
        <taxon>Nematoda</taxon>
        <taxon>Chromadorea</taxon>
        <taxon>Rhabditida</taxon>
        <taxon>Rhabditina</taxon>
        <taxon>Diplogasteromorpha</taxon>
        <taxon>Diplogasteroidea</taxon>
        <taxon>Neodiplogasteridae</taxon>
        <taxon>Pristionchus</taxon>
    </lineage>
</organism>
<dbReference type="EnsemblMetazoa" id="PPA24083.1">
    <property type="protein sequence ID" value="PPA24083.1"/>
    <property type="gene ID" value="WBGene00113637"/>
</dbReference>
<reference evidence="1" key="2">
    <citation type="submission" date="2022-06" db="UniProtKB">
        <authorList>
            <consortium name="EnsemblMetazoa"/>
        </authorList>
    </citation>
    <scope>IDENTIFICATION</scope>
    <source>
        <strain evidence="1">PS312</strain>
    </source>
</reference>
<evidence type="ECO:0000313" key="2">
    <source>
        <dbReference type="Proteomes" id="UP000005239"/>
    </source>
</evidence>
<dbReference type="Proteomes" id="UP000005239">
    <property type="component" value="Unassembled WGS sequence"/>
</dbReference>
<dbReference type="InterPro" id="IPR008914">
    <property type="entry name" value="PEBP"/>
</dbReference>
<sequence length="327" mass="36388">MNKLIIASLLLIGFVTYCHAQAMAMPRLTKAQMTRIKTLFPKMSPETQMNVIKIRGIFFSKTKTDAQKRQEIRALYDAQRGVQRTEMDQLAAIRQHIELAALAYHSQSTLARHKKSGSEWRSELLATVAADSVYVENKLVPEPLPNTPKETLSVEYQNVTANLGNELTPSNVSTVPRVKWTAEDGALYTVMMTDPDSLLPFREFLHWMVVNVKGGGPDLSSGQEVAAYHGAGPPPGTGAHRYVFSVWRQNRTLTPDDYVVAGKTATNDSLTGRLRFNTADYASRITGEKSPTPIAGNWFTSSFDEYVKVLQEKLSNLMASLKSEMQS</sequence>
<dbReference type="SUPFAM" id="SSF49777">
    <property type="entry name" value="PEBP-like"/>
    <property type="match status" value="1"/>
</dbReference>
<dbReference type="PANTHER" id="PTHR11362">
    <property type="entry name" value="PHOSPHATIDYLETHANOLAMINE-BINDING PROTEIN"/>
    <property type="match status" value="1"/>
</dbReference>
<accession>A0A8R1YHH8</accession>
<gene>
    <name evidence="1" type="primary">WBGene00113637</name>
</gene>
<reference evidence="2" key="1">
    <citation type="journal article" date="2008" name="Nat. Genet.">
        <title>The Pristionchus pacificus genome provides a unique perspective on nematode lifestyle and parasitism.</title>
        <authorList>
            <person name="Dieterich C."/>
            <person name="Clifton S.W."/>
            <person name="Schuster L.N."/>
            <person name="Chinwalla A."/>
            <person name="Delehaunty K."/>
            <person name="Dinkelacker I."/>
            <person name="Fulton L."/>
            <person name="Fulton R."/>
            <person name="Godfrey J."/>
            <person name="Minx P."/>
            <person name="Mitreva M."/>
            <person name="Roeseler W."/>
            <person name="Tian H."/>
            <person name="Witte H."/>
            <person name="Yang S.P."/>
            <person name="Wilson R.K."/>
            <person name="Sommer R.J."/>
        </authorList>
    </citation>
    <scope>NUCLEOTIDE SEQUENCE [LARGE SCALE GENOMIC DNA]</scope>
    <source>
        <strain evidence="2">PS312</strain>
    </source>
</reference>
<keyword evidence="2" id="KW-1185">Reference proteome</keyword>
<protein>
    <submittedName>
        <fullName evidence="1">Uncharacterized protein</fullName>
    </submittedName>
</protein>
<dbReference type="PANTHER" id="PTHR11362:SF82">
    <property type="entry name" value="PHOSPHATIDYLETHANOLAMINE-BINDING PROTEIN 4"/>
    <property type="match status" value="1"/>
</dbReference>
<dbReference type="Pfam" id="PF01161">
    <property type="entry name" value="PBP"/>
    <property type="match status" value="1"/>
</dbReference>